<dbReference type="RefSeq" id="XP_001329235.1">
    <property type="nucleotide sequence ID" value="XM_001329200.1"/>
</dbReference>
<name>A2DR86_TRIV3</name>
<accession>A2DR86</accession>
<gene>
    <name evidence="1" type="ORF">TVAG_296910</name>
</gene>
<organism evidence="1 2">
    <name type="scientific">Trichomonas vaginalis (strain ATCC PRA-98 / G3)</name>
    <dbReference type="NCBI Taxonomy" id="412133"/>
    <lineage>
        <taxon>Eukaryota</taxon>
        <taxon>Metamonada</taxon>
        <taxon>Parabasalia</taxon>
        <taxon>Trichomonadida</taxon>
        <taxon>Trichomonadidae</taxon>
        <taxon>Trichomonas</taxon>
    </lineage>
</organism>
<dbReference type="EMBL" id="DS113235">
    <property type="protein sequence ID" value="EAY17012.1"/>
    <property type="molecule type" value="Genomic_DNA"/>
</dbReference>
<dbReference type="VEuPathDB" id="TrichDB:TVAGG3_0512450"/>
<dbReference type="VEuPathDB" id="TrichDB:TVAG_296910"/>
<proteinExistence type="predicted"/>
<sequence length="178" mass="20284">MGCGGSVVDRKKSKQKKLNNQVKATCVIYGLPDRGQQQFADSLNKTFMTTAFSQITYSFVVADSSRLSRKQWPKLYSEYENVFITFYFPDLSSPGQTLLSVKSLNWLLTQLKPEDPKPIIIAKAKNAKEKPNLLTFQDRIPDDIQLYTPVDGEIEDAKKYYEMVNMASERIKITPDAK</sequence>
<dbReference type="SMR" id="A2DR86"/>
<reference evidence="1" key="2">
    <citation type="journal article" date="2007" name="Science">
        <title>Draft genome sequence of the sexually transmitted pathogen Trichomonas vaginalis.</title>
        <authorList>
            <person name="Carlton J.M."/>
            <person name="Hirt R.P."/>
            <person name="Silva J.C."/>
            <person name="Delcher A.L."/>
            <person name="Schatz M."/>
            <person name="Zhao Q."/>
            <person name="Wortman J.R."/>
            <person name="Bidwell S.L."/>
            <person name="Alsmark U.C.M."/>
            <person name="Besteiro S."/>
            <person name="Sicheritz-Ponten T."/>
            <person name="Noel C.J."/>
            <person name="Dacks J.B."/>
            <person name="Foster P.G."/>
            <person name="Simillion C."/>
            <person name="Van de Peer Y."/>
            <person name="Miranda-Saavedra D."/>
            <person name="Barton G.J."/>
            <person name="Westrop G.D."/>
            <person name="Mueller S."/>
            <person name="Dessi D."/>
            <person name="Fiori P.L."/>
            <person name="Ren Q."/>
            <person name="Paulsen I."/>
            <person name="Zhang H."/>
            <person name="Bastida-Corcuera F.D."/>
            <person name="Simoes-Barbosa A."/>
            <person name="Brown M.T."/>
            <person name="Hayes R.D."/>
            <person name="Mukherjee M."/>
            <person name="Okumura C.Y."/>
            <person name="Schneider R."/>
            <person name="Smith A.J."/>
            <person name="Vanacova S."/>
            <person name="Villalvazo M."/>
            <person name="Haas B.J."/>
            <person name="Pertea M."/>
            <person name="Feldblyum T.V."/>
            <person name="Utterback T.R."/>
            <person name="Shu C.L."/>
            <person name="Osoegawa K."/>
            <person name="de Jong P.J."/>
            <person name="Hrdy I."/>
            <person name="Horvathova L."/>
            <person name="Zubacova Z."/>
            <person name="Dolezal P."/>
            <person name="Malik S.B."/>
            <person name="Logsdon J.M. Jr."/>
            <person name="Henze K."/>
            <person name="Gupta A."/>
            <person name="Wang C.C."/>
            <person name="Dunne R.L."/>
            <person name="Upcroft J.A."/>
            <person name="Upcroft P."/>
            <person name="White O."/>
            <person name="Salzberg S.L."/>
            <person name="Tang P."/>
            <person name="Chiu C.-H."/>
            <person name="Lee Y.-S."/>
            <person name="Embley T.M."/>
            <person name="Coombs G.H."/>
            <person name="Mottram J.C."/>
            <person name="Tachezy J."/>
            <person name="Fraser-Liggett C.M."/>
            <person name="Johnson P.J."/>
        </authorList>
    </citation>
    <scope>NUCLEOTIDE SEQUENCE [LARGE SCALE GENOMIC DNA]</scope>
    <source>
        <strain evidence="1">G3</strain>
    </source>
</reference>
<keyword evidence="2" id="KW-1185">Reference proteome</keyword>
<evidence type="ECO:0000313" key="1">
    <source>
        <dbReference type="EMBL" id="EAY17012.1"/>
    </source>
</evidence>
<dbReference type="AlphaFoldDB" id="A2DR86"/>
<dbReference type="Proteomes" id="UP000001542">
    <property type="component" value="Unassembled WGS sequence"/>
</dbReference>
<reference evidence="1" key="1">
    <citation type="submission" date="2006-10" db="EMBL/GenBank/DDBJ databases">
        <authorList>
            <person name="Amadeo P."/>
            <person name="Zhao Q."/>
            <person name="Wortman J."/>
            <person name="Fraser-Liggett C."/>
            <person name="Carlton J."/>
        </authorList>
    </citation>
    <scope>NUCLEOTIDE SEQUENCE</scope>
    <source>
        <strain evidence="1">G3</strain>
    </source>
</reference>
<protein>
    <submittedName>
        <fullName evidence="1">Uncharacterized protein</fullName>
    </submittedName>
</protein>
<dbReference type="KEGG" id="tva:4775022"/>
<evidence type="ECO:0000313" key="2">
    <source>
        <dbReference type="Proteomes" id="UP000001542"/>
    </source>
</evidence>
<dbReference type="InParanoid" id="A2DR86"/>